<accession>A0A427A4E7</accession>
<name>A0A427A4E7_ENSVE</name>
<reference evidence="1 2" key="1">
    <citation type="journal article" date="2014" name="Agronomy (Basel)">
        <title>A Draft Genome Sequence for Ensete ventricosum, the Drought-Tolerant Tree Against Hunger.</title>
        <authorList>
            <person name="Harrison J."/>
            <person name="Moore K.A."/>
            <person name="Paszkiewicz K."/>
            <person name="Jones T."/>
            <person name="Grant M."/>
            <person name="Ambacheew D."/>
            <person name="Muzemil S."/>
            <person name="Studholme D.J."/>
        </authorList>
    </citation>
    <scope>NUCLEOTIDE SEQUENCE [LARGE SCALE GENOMIC DNA]</scope>
</reference>
<proteinExistence type="predicted"/>
<dbReference type="AlphaFoldDB" id="A0A427A4E7"/>
<dbReference type="Proteomes" id="UP000287651">
    <property type="component" value="Unassembled WGS sequence"/>
</dbReference>
<sequence>MVRVTGELDCFGAYIHLREPDKLEDKVEYKAMDSRAMGLAAPWYRRGETSMESSIPCSYGGRALVVKRAEEVENAEANSKYQDRVEGQRPRNFVRLVSMGFSSR</sequence>
<protein>
    <submittedName>
        <fullName evidence="1">Uncharacterized protein</fullName>
    </submittedName>
</protein>
<comment type="caution">
    <text evidence="1">The sequence shown here is derived from an EMBL/GenBank/DDBJ whole genome shotgun (WGS) entry which is preliminary data.</text>
</comment>
<gene>
    <name evidence="1" type="ORF">B296_00019984</name>
</gene>
<organism evidence="1 2">
    <name type="scientific">Ensete ventricosum</name>
    <name type="common">Abyssinian banana</name>
    <name type="synonym">Musa ensete</name>
    <dbReference type="NCBI Taxonomy" id="4639"/>
    <lineage>
        <taxon>Eukaryota</taxon>
        <taxon>Viridiplantae</taxon>
        <taxon>Streptophyta</taxon>
        <taxon>Embryophyta</taxon>
        <taxon>Tracheophyta</taxon>
        <taxon>Spermatophyta</taxon>
        <taxon>Magnoliopsida</taxon>
        <taxon>Liliopsida</taxon>
        <taxon>Zingiberales</taxon>
        <taxon>Musaceae</taxon>
        <taxon>Ensete</taxon>
    </lineage>
</organism>
<evidence type="ECO:0000313" key="1">
    <source>
        <dbReference type="EMBL" id="RRT71071.1"/>
    </source>
</evidence>
<evidence type="ECO:0000313" key="2">
    <source>
        <dbReference type="Proteomes" id="UP000287651"/>
    </source>
</evidence>
<dbReference type="EMBL" id="AMZH03003813">
    <property type="protein sequence ID" value="RRT71071.1"/>
    <property type="molecule type" value="Genomic_DNA"/>
</dbReference>